<feature type="domain" description="Aminoglycoside phosphotransferase" evidence="1">
    <location>
        <begin position="117"/>
        <end position="268"/>
    </location>
</feature>
<keyword evidence="3" id="KW-1185">Reference proteome</keyword>
<dbReference type="AlphaFoldDB" id="A0A7W6P2V3"/>
<reference evidence="2 3" key="1">
    <citation type="submission" date="2020-08" db="EMBL/GenBank/DDBJ databases">
        <title>Genomic Encyclopedia of Type Strains, Phase IV (KMG-IV): sequencing the most valuable type-strain genomes for metagenomic binning, comparative biology and taxonomic classification.</title>
        <authorList>
            <person name="Goeker M."/>
        </authorList>
    </citation>
    <scope>NUCLEOTIDE SEQUENCE [LARGE SCALE GENOMIC DNA]</scope>
    <source>
        <strain evidence="2 3">DSM 26385</strain>
    </source>
</reference>
<organism evidence="2 3">
    <name type="scientific">Allorhizobium borbori</name>
    <dbReference type="NCBI Taxonomy" id="485907"/>
    <lineage>
        <taxon>Bacteria</taxon>
        <taxon>Pseudomonadati</taxon>
        <taxon>Pseudomonadota</taxon>
        <taxon>Alphaproteobacteria</taxon>
        <taxon>Hyphomicrobiales</taxon>
        <taxon>Rhizobiaceae</taxon>
        <taxon>Rhizobium/Agrobacterium group</taxon>
        <taxon>Allorhizobium</taxon>
    </lineage>
</organism>
<dbReference type="Gene3D" id="3.90.1200.10">
    <property type="match status" value="1"/>
</dbReference>
<dbReference type="SUPFAM" id="SSF56112">
    <property type="entry name" value="Protein kinase-like (PK-like)"/>
    <property type="match status" value="1"/>
</dbReference>
<dbReference type="Pfam" id="PF01636">
    <property type="entry name" value="APH"/>
    <property type="match status" value="1"/>
</dbReference>
<dbReference type="Pfam" id="PF13671">
    <property type="entry name" value="AAA_33"/>
    <property type="match status" value="1"/>
</dbReference>
<dbReference type="InterPro" id="IPR052732">
    <property type="entry name" value="Cell-binding_unc_protein"/>
</dbReference>
<dbReference type="PANTHER" id="PTHR43883:SF1">
    <property type="entry name" value="GLUCONOKINASE"/>
    <property type="match status" value="1"/>
</dbReference>
<proteinExistence type="predicted"/>
<dbReference type="EMBL" id="JACIDU010000010">
    <property type="protein sequence ID" value="MBB4104214.1"/>
    <property type="molecule type" value="Genomic_DNA"/>
</dbReference>
<dbReference type="InterPro" id="IPR002575">
    <property type="entry name" value="Aminoglycoside_PTrfase"/>
</dbReference>
<dbReference type="InterPro" id="IPR011009">
    <property type="entry name" value="Kinase-like_dom_sf"/>
</dbReference>
<comment type="caution">
    <text evidence="2">The sequence shown here is derived from an EMBL/GenBank/DDBJ whole genome shotgun (WGS) entry which is preliminary data.</text>
</comment>
<evidence type="ECO:0000259" key="1">
    <source>
        <dbReference type="Pfam" id="PF01636"/>
    </source>
</evidence>
<dbReference type="Proteomes" id="UP000584824">
    <property type="component" value="Unassembled WGS sequence"/>
</dbReference>
<dbReference type="RefSeq" id="WP_183793294.1">
    <property type="nucleotide sequence ID" value="NZ_JACIDU010000010.1"/>
</dbReference>
<protein>
    <recommendedName>
        <fullName evidence="1">Aminoglycoside phosphotransferase domain-containing protein</fullName>
    </recommendedName>
</protein>
<name>A0A7W6P2V3_9HYPH</name>
<accession>A0A7W6P2V3</accession>
<evidence type="ECO:0000313" key="2">
    <source>
        <dbReference type="EMBL" id="MBB4104214.1"/>
    </source>
</evidence>
<dbReference type="PANTHER" id="PTHR43883">
    <property type="entry name" value="SLR0207 PROTEIN"/>
    <property type="match status" value="1"/>
</dbReference>
<sequence length="504" mass="54983">MTDSQTGTIAFIEGQMAQGDRKRVETHISIVLLSGERVFKLKKAVKLPYADFSTPELRLAACENEVMLNRRTAPDLYLGTRRITRSEDGGLEFDGPGALVDAVVEMHRFDEAELFDRLAERHALDTALMEETAIAIAGFHEKAQVLHSGGGAANIQGVLDINRAGFATSHGFAADEVARLDAALRKALARHAALLDARERAGRLKLCHGDLHLRNIYRTADGPRLFDCIEFNDQIASIDVLYDLAYLLMDLWHRGLPDLANATVNRYLDRSADDGGFRLLPLMMAIRAEVRAHVIATQAEHADRGATALMASAREYFKLANDLLTDTKPRLIAIGGLSGSGKSTLAMALAPTFGTPPGARLLESDRLRKALFRAGPCERLPLEAYRPEVSELVYGELADRARTILEGGGVAVVDAVFDRAEDRTAMEAMAADLGVSFTGFWLKAPADVLKARILARGQGDSDATPDVLDRQLCRDPGPVNWTRLNAASSLQELTAQVTERMEAV</sequence>
<dbReference type="InterPro" id="IPR027417">
    <property type="entry name" value="P-loop_NTPase"/>
</dbReference>
<dbReference type="Gene3D" id="3.40.50.300">
    <property type="entry name" value="P-loop containing nucleotide triphosphate hydrolases"/>
    <property type="match status" value="1"/>
</dbReference>
<evidence type="ECO:0000313" key="3">
    <source>
        <dbReference type="Proteomes" id="UP000584824"/>
    </source>
</evidence>
<gene>
    <name evidence="2" type="ORF">GGQ66_002787</name>
</gene>
<dbReference type="SUPFAM" id="SSF52540">
    <property type="entry name" value="P-loop containing nucleoside triphosphate hydrolases"/>
    <property type="match status" value="1"/>
</dbReference>